<dbReference type="Pfam" id="PF08774">
    <property type="entry name" value="VRR_NUC"/>
    <property type="match status" value="1"/>
</dbReference>
<dbReference type="InterPro" id="IPR011856">
    <property type="entry name" value="tRNA_endonuc-like_dom_sf"/>
</dbReference>
<evidence type="ECO:0000256" key="3">
    <source>
        <dbReference type="ARBA" id="ARBA00022801"/>
    </source>
</evidence>
<sequence length="161" mass="17926">MAIRGGRGRSSWTLDGIEKAKKSPKSTSMTTAQFKKVDSGKVSESDLQKSFIETIELIPYKGRTLRDFVYAVPNGGFRTKRTASNLKKEGVKAGVPDLHCFVAVPPWHSLYIEMKTEKGDLTDSQRHLIPILRAEGHKVVICRSDQHALSELLKYLGIQVA</sequence>
<keyword evidence="2" id="KW-0540">Nuclease</keyword>
<evidence type="ECO:0000313" key="7">
    <source>
        <dbReference type="Proteomes" id="UP001160116"/>
    </source>
</evidence>
<evidence type="ECO:0000256" key="2">
    <source>
        <dbReference type="ARBA" id="ARBA00022722"/>
    </source>
</evidence>
<reference evidence="6" key="1">
    <citation type="submission" date="2022-09" db="EMBL/GenBank/DDBJ databases">
        <title>Intensive care unit water sources are persistently colonized with multi-drug resistant bacteria and are the site of extensive horizontal gene transfer of antibiotic resistance genes.</title>
        <authorList>
            <person name="Diorio-Toth L."/>
        </authorList>
    </citation>
    <scope>NUCLEOTIDE SEQUENCE</scope>
    <source>
        <strain evidence="6">GD03885</strain>
    </source>
</reference>
<dbReference type="GO" id="GO:0016788">
    <property type="term" value="F:hydrolase activity, acting on ester bonds"/>
    <property type="evidence" value="ECO:0007669"/>
    <property type="project" value="InterPro"/>
</dbReference>
<dbReference type="RefSeq" id="WP_279679021.1">
    <property type="nucleotide sequence ID" value="NZ_JAOCCL010000018.1"/>
</dbReference>
<evidence type="ECO:0000256" key="1">
    <source>
        <dbReference type="ARBA" id="ARBA00001946"/>
    </source>
</evidence>
<dbReference type="EMBL" id="JAOCCL010000018">
    <property type="protein sequence ID" value="MDH0826602.1"/>
    <property type="molecule type" value="Genomic_DNA"/>
</dbReference>
<dbReference type="Proteomes" id="UP001160116">
    <property type="component" value="Unassembled WGS sequence"/>
</dbReference>
<comment type="caution">
    <text evidence="6">The sequence shown here is derived from an EMBL/GenBank/DDBJ whole genome shotgun (WGS) entry which is preliminary data.</text>
</comment>
<dbReference type="GO" id="GO:0004518">
    <property type="term" value="F:nuclease activity"/>
    <property type="evidence" value="ECO:0007669"/>
    <property type="project" value="UniProtKB-KW"/>
</dbReference>
<keyword evidence="3" id="KW-0378">Hydrolase</keyword>
<dbReference type="AlphaFoldDB" id="A0AA42MA66"/>
<dbReference type="InterPro" id="IPR014883">
    <property type="entry name" value="VRR_NUC"/>
</dbReference>
<feature type="region of interest" description="Disordered" evidence="4">
    <location>
        <begin position="1"/>
        <end position="32"/>
    </location>
</feature>
<evidence type="ECO:0000313" key="6">
    <source>
        <dbReference type="EMBL" id="MDH0826602.1"/>
    </source>
</evidence>
<accession>A0AA42MA66</accession>
<proteinExistence type="predicted"/>
<feature type="domain" description="VRR-NUC" evidence="5">
    <location>
        <begin position="84"/>
        <end position="145"/>
    </location>
</feature>
<evidence type="ECO:0000259" key="5">
    <source>
        <dbReference type="Pfam" id="PF08774"/>
    </source>
</evidence>
<evidence type="ECO:0000256" key="4">
    <source>
        <dbReference type="SAM" id="MobiDB-lite"/>
    </source>
</evidence>
<dbReference type="Gene3D" id="3.40.1350.10">
    <property type="match status" value="1"/>
</dbReference>
<protein>
    <submittedName>
        <fullName evidence="6">VRR-NUC domain-containing protein</fullName>
    </submittedName>
</protein>
<gene>
    <name evidence="6" type="ORF">N5C97_08820</name>
</gene>
<organism evidence="6 7">
    <name type="scientific">Acinetobacter johnsonii</name>
    <dbReference type="NCBI Taxonomy" id="40214"/>
    <lineage>
        <taxon>Bacteria</taxon>
        <taxon>Pseudomonadati</taxon>
        <taxon>Pseudomonadota</taxon>
        <taxon>Gammaproteobacteria</taxon>
        <taxon>Moraxellales</taxon>
        <taxon>Moraxellaceae</taxon>
        <taxon>Acinetobacter</taxon>
    </lineage>
</organism>
<comment type="cofactor">
    <cofactor evidence="1">
        <name>Mg(2+)</name>
        <dbReference type="ChEBI" id="CHEBI:18420"/>
    </cofactor>
</comment>
<dbReference type="GO" id="GO:0003676">
    <property type="term" value="F:nucleic acid binding"/>
    <property type="evidence" value="ECO:0007669"/>
    <property type="project" value="InterPro"/>
</dbReference>
<name>A0AA42MA66_ACIJO</name>